<evidence type="ECO:0000313" key="1">
    <source>
        <dbReference type="EMBL" id="GAA0607771.1"/>
    </source>
</evidence>
<protein>
    <submittedName>
        <fullName evidence="1">Uncharacterized protein</fullName>
    </submittedName>
</protein>
<dbReference type="EMBL" id="BAAAFZ010000122">
    <property type="protein sequence ID" value="GAA0607771.1"/>
    <property type="molecule type" value="Genomic_DNA"/>
</dbReference>
<comment type="caution">
    <text evidence="1">The sequence shown here is derived from an EMBL/GenBank/DDBJ whole genome shotgun (WGS) entry which is preliminary data.</text>
</comment>
<reference evidence="2" key="1">
    <citation type="journal article" date="2019" name="Int. J. Syst. Evol. Microbiol.">
        <title>The Global Catalogue of Microorganisms (GCM) 10K type strain sequencing project: providing services to taxonomists for standard genome sequencing and annotation.</title>
        <authorList>
            <consortium name="The Broad Institute Genomics Platform"/>
            <consortium name="The Broad Institute Genome Sequencing Center for Infectious Disease"/>
            <person name="Wu L."/>
            <person name="Ma J."/>
        </authorList>
    </citation>
    <scope>NUCLEOTIDE SEQUENCE [LARGE SCALE GENOMIC DNA]</scope>
    <source>
        <strain evidence="2">JCM 9933</strain>
    </source>
</reference>
<gene>
    <name evidence="1" type="ORF">GCM10009416_50830</name>
</gene>
<evidence type="ECO:0000313" key="2">
    <source>
        <dbReference type="Proteomes" id="UP001501588"/>
    </source>
</evidence>
<name>A0ABP3RC90_9PROT</name>
<sequence length="225" mass="24150">MGPDLRLQQRVLDRFELVSGIGDPDQGTACVMSLVAHLAGEGRTDRPGCASPLVRAFAIPINDRMPPEARRRLKPFVPRLIGTNDGLDGTRAEVLRRALVEVVLPRASGECPASSPRGPVSRLAGPFRRLRVRLLRGILLRHIARLLEEAERGGSGPGQAAELASAAGHLLALRARDAWDAREAEWYWNQAIGLLDRLCEVGAQARQAAPGVPAAGPAPRLEAAP</sequence>
<dbReference type="Proteomes" id="UP001501588">
    <property type="component" value="Unassembled WGS sequence"/>
</dbReference>
<accession>A0ABP3RC90</accession>
<dbReference type="RefSeq" id="WP_343898279.1">
    <property type="nucleotide sequence ID" value="NZ_BAAAFZ010000122.1"/>
</dbReference>
<keyword evidence="2" id="KW-1185">Reference proteome</keyword>
<organism evidence="1 2">
    <name type="scientific">Craurococcus roseus</name>
    <dbReference type="NCBI Taxonomy" id="77585"/>
    <lineage>
        <taxon>Bacteria</taxon>
        <taxon>Pseudomonadati</taxon>
        <taxon>Pseudomonadota</taxon>
        <taxon>Alphaproteobacteria</taxon>
        <taxon>Acetobacterales</taxon>
        <taxon>Acetobacteraceae</taxon>
        <taxon>Craurococcus</taxon>
    </lineage>
</organism>
<proteinExistence type="predicted"/>